<dbReference type="GeneID" id="58978881"/>
<reference evidence="3" key="1">
    <citation type="submission" date="2022-09" db="EMBL/GenBank/DDBJ databases">
        <title>Characterization of three MwoI isoschizomers from sequenced genome and metagenomes.</title>
        <authorList>
            <person name="Fomenkov A."/>
            <person name="Xu S.Y."/>
            <person name="Roberts R.J."/>
        </authorList>
    </citation>
    <scope>NUCLEOTIDE SEQUENCE</scope>
    <source>
        <strain evidence="3">DSM 2970</strain>
    </source>
</reference>
<feature type="transmembrane region" description="Helical" evidence="1">
    <location>
        <begin position="58"/>
        <end position="81"/>
    </location>
</feature>
<keyword evidence="1" id="KW-0472">Membrane</keyword>
<keyword evidence="1" id="KW-1133">Transmembrane helix</keyword>
<dbReference type="InterPro" id="IPR005325">
    <property type="entry name" value="DUF308_memb"/>
</dbReference>
<dbReference type="SMR" id="A0A9E7RRX4"/>
<organism evidence="3">
    <name type="scientific">Methanothermobacter wolfeii</name>
    <name type="common">Methanobacterium wolfei</name>
    <dbReference type="NCBI Taxonomy" id="145261"/>
    <lineage>
        <taxon>Archaea</taxon>
        <taxon>Methanobacteriati</taxon>
        <taxon>Methanobacteriota</taxon>
        <taxon>Methanomada group</taxon>
        <taxon>Methanobacteria</taxon>
        <taxon>Methanobacteriales</taxon>
        <taxon>Methanobacteriaceae</taxon>
        <taxon>Methanothermobacter</taxon>
    </lineage>
</organism>
<evidence type="ECO:0000256" key="1">
    <source>
        <dbReference type="SAM" id="Phobius"/>
    </source>
</evidence>
<evidence type="ECO:0000313" key="3">
    <source>
        <dbReference type="EMBL" id="UXH31179.1"/>
    </source>
</evidence>
<accession>A0A9E7RRX4</accession>
<dbReference type="GeneID" id="75106874"/>
<reference evidence="2 4" key="2">
    <citation type="submission" date="2023-12" db="EMBL/GenBank/DDBJ databases">
        <title>Phenotypic and Genomic Characterization of Methanothermobacter wolfeii Strain BSEL, a CO2-Capturing Archaeon with Minimal Nutrient Requirements.</title>
        <authorList>
            <person name="Ale Enriquez F."/>
            <person name="Ahring B.K."/>
        </authorList>
    </citation>
    <scope>NUCLEOTIDE SEQUENCE [LARGE SCALE GENOMIC DNA]</scope>
    <source>
        <strain evidence="2 4">BSEL-1</strain>
    </source>
</reference>
<dbReference type="EMBL" id="CP104550">
    <property type="protein sequence ID" value="UXH31179.1"/>
    <property type="molecule type" value="Genomic_DNA"/>
</dbReference>
<proteinExistence type="predicted"/>
<feature type="transmembrane region" description="Helical" evidence="1">
    <location>
        <begin position="34"/>
        <end position="51"/>
    </location>
</feature>
<protein>
    <submittedName>
        <fullName evidence="3">DUF308 domain-containing protein</fullName>
    </submittedName>
</protein>
<keyword evidence="4" id="KW-1185">Reference proteome</keyword>
<feature type="transmembrane region" description="Helical" evidence="1">
    <location>
        <begin position="115"/>
        <end position="133"/>
    </location>
</feature>
<name>A0A9E7RRX4_METWO</name>
<dbReference type="Proteomes" id="UP001369247">
    <property type="component" value="Unassembled WGS sequence"/>
</dbReference>
<dbReference type="RefSeq" id="WP_074359194.1">
    <property type="nucleotide sequence ID" value="NZ_CP104550.1"/>
</dbReference>
<dbReference type="EMBL" id="JAXUHJ010000008">
    <property type="protein sequence ID" value="MEJ8542862.1"/>
    <property type="molecule type" value="Genomic_DNA"/>
</dbReference>
<keyword evidence="1" id="KW-0812">Transmembrane</keyword>
<dbReference type="AlphaFoldDB" id="A0A9E7RRX4"/>
<sequence length="159" mass="17136">MLKKWAGLFSLILGIIFLISPVLGVTAISILTGLVLTALGVWMLLNGLMARKYMEVSILWIVFSLIALAVGMILAFRVVLINQIAGAWFYVTGVLLIVAGVMILSAGYENYIKRNAGIISAIFGLIYIIAGFLAFNPVFIGVLVGLILVLHGVMVLRSP</sequence>
<gene>
    <name evidence="3" type="ORF">N5910_06440</name>
    <name evidence="2" type="ORF">U2150_05090</name>
</gene>
<feature type="transmembrane region" description="Helical" evidence="1">
    <location>
        <begin position="139"/>
        <end position="156"/>
    </location>
</feature>
<evidence type="ECO:0000313" key="4">
    <source>
        <dbReference type="Proteomes" id="UP001369247"/>
    </source>
</evidence>
<dbReference type="Pfam" id="PF03729">
    <property type="entry name" value="DUF308"/>
    <property type="match status" value="2"/>
</dbReference>
<feature type="transmembrane region" description="Helical" evidence="1">
    <location>
        <begin position="87"/>
        <end position="108"/>
    </location>
</feature>
<dbReference type="Proteomes" id="UP001065373">
    <property type="component" value="Chromosome"/>
</dbReference>
<evidence type="ECO:0000313" key="2">
    <source>
        <dbReference type="EMBL" id="MEJ8542862.1"/>
    </source>
</evidence>
<dbReference type="KEGG" id="mwo:MWSIV6_1255"/>